<evidence type="ECO:0000313" key="2">
    <source>
        <dbReference type="Proteomes" id="UP000609346"/>
    </source>
</evidence>
<dbReference type="InterPro" id="IPR038292">
    <property type="entry name" value="YmfJ/YflH_sf"/>
</dbReference>
<accession>A0ABR8N214</accession>
<dbReference type="Gene3D" id="1.10.760.20">
    <property type="entry name" value="Protein of unknown function DUF3243"/>
    <property type="match status" value="1"/>
</dbReference>
<dbReference type="Pfam" id="PF11588">
    <property type="entry name" value="DUF3243"/>
    <property type="match status" value="1"/>
</dbReference>
<gene>
    <name evidence="1" type="ORF">H8B09_21235</name>
</gene>
<dbReference type="RefSeq" id="WP_191205569.1">
    <property type="nucleotide sequence ID" value="NZ_JACXZA010000005.1"/>
</dbReference>
<evidence type="ECO:0000313" key="1">
    <source>
        <dbReference type="EMBL" id="MBD3921306.1"/>
    </source>
</evidence>
<sequence length="117" mass="13535">MSEHNHVVHKDGDINPEQVERAIESIDEDERQRILHSFETFKGYLGRRIKLAQSIGLSEEQIAVIAQEVADYLADHEDARNSEEKLLKELWKCGSEEEQHHLAHMLVKLARPNGYVH</sequence>
<dbReference type="InterPro" id="IPR021637">
    <property type="entry name" value="DUF3243"/>
</dbReference>
<dbReference type="Proteomes" id="UP000609346">
    <property type="component" value="Unassembled WGS sequence"/>
</dbReference>
<keyword evidence="2" id="KW-1185">Reference proteome</keyword>
<name>A0ABR8N214_9BACL</name>
<reference evidence="1 2" key="1">
    <citation type="submission" date="2020-09" db="EMBL/GenBank/DDBJ databases">
        <title>Paenibacillus sp. strain PR3 16S rRNA gene Genome sequencing and assembly.</title>
        <authorList>
            <person name="Kim J."/>
        </authorList>
    </citation>
    <scope>NUCLEOTIDE SEQUENCE [LARGE SCALE GENOMIC DNA]</scope>
    <source>
        <strain evidence="1 2">PR3</strain>
    </source>
</reference>
<proteinExistence type="predicted"/>
<dbReference type="EMBL" id="JACXZA010000005">
    <property type="protein sequence ID" value="MBD3921306.1"/>
    <property type="molecule type" value="Genomic_DNA"/>
</dbReference>
<protein>
    <submittedName>
        <fullName evidence="1">DUF3243 domain-containing protein</fullName>
    </submittedName>
</protein>
<comment type="caution">
    <text evidence="1">The sequence shown here is derived from an EMBL/GenBank/DDBJ whole genome shotgun (WGS) entry which is preliminary data.</text>
</comment>
<organism evidence="1 2">
    <name type="scientific">Paenibacillus terricola</name>
    <dbReference type="NCBI Taxonomy" id="2763503"/>
    <lineage>
        <taxon>Bacteria</taxon>
        <taxon>Bacillati</taxon>
        <taxon>Bacillota</taxon>
        <taxon>Bacilli</taxon>
        <taxon>Bacillales</taxon>
        <taxon>Paenibacillaceae</taxon>
        <taxon>Paenibacillus</taxon>
    </lineage>
</organism>